<proteinExistence type="predicted"/>
<keyword evidence="4" id="KW-1185">Reference proteome</keyword>
<dbReference type="AlphaFoldDB" id="A0A8J1UAI6"/>
<evidence type="ECO:0000313" key="4">
    <source>
        <dbReference type="Proteomes" id="UP000749559"/>
    </source>
</evidence>
<reference evidence="3" key="1">
    <citation type="submission" date="2022-03" db="EMBL/GenBank/DDBJ databases">
        <authorList>
            <person name="Martin C."/>
        </authorList>
    </citation>
    <scope>NUCLEOTIDE SEQUENCE</scope>
</reference>
<feature type="region of interest" description="Disordered" evidence="2">
    <location>
        <begin position="118"/>
        <end position="161"/>
    </location>
</feature>
<keyword evidence="1" id="KW-0175">Coiled coil</keyword>
<feature type="coiled-coil region" evidence="1">
    <location>
        <begin position="12"/>
        <end position="81"/>
    </location>
</feature>
<organism evidence="3 4">
    <name type="scientific">Owenia fusiformis</name>
    <name type="common">Polychaete worm</name>
    <dbReference type="NCBI Taxonomy" id="6347"/>
    <lineage>
        <taxon>Eukaryota</taxon>
        <taxon>Metazoa</taxon>
        <taxon>Spiralia</taxon>
        <taxon>Lophotrochozoa</taxon>
        <taxon>Annelida</taxon>
        <taxon>Polychaeta</taxon>
        <taxon>Sedentaria</taxon>
        <taxon>Canalipalpata</taxon>
        <taxon>Sabellida</taxon>
        <taxon>Oweniida</taxon>
        <taxon>Oweniidae</taxon>
        <taxon>Owenia</taxon>
    </lineage>
</organism>
<evidence type="ECO:0000256" key="1">
    <source>
        <dbReference type="SAM" id="Coils"/>
    </source>
</evidence>
<comment type="caution">
    <text evidence="3">The sequence shown here is derived from an EMBL/GenBank/DDBJ whole genome shotgun (WGS) entry which is preliminary data.</text>
</comment>
<feature type="compositionally biased region" description="Polar residues" evidence="2">
    <location>
        <begin position="149"/>
        <end position="159"/>
    </location>
</feature>
<sequence>MMNHLLSIKETCANISQTLDEQKLQIKQIQNENEALKRNEQQLRDSEFRAKNDLKQINFTIKDKNNEILLLKSKLSLCENELKTKLNIIEGKLATVHKNCVNTNITLNRVNETSKLVMTSSDNSPRSNHSDTANRNSPVVTDPSPIMQHCSSSPLQSTDLPEHNATDIAKSTITTTADQDAEDNSVTTNSAAMATNVLSDVTTFSHLTSATNSSDCAHTFCLKAAITPPKTTCTRSPQAINKSTVKSNKIAAANVTTPVNSNSAPSASLPIPTVPISSRSSNSDSVSTFNNPDDIGFTGVHDKILNAYSYHVLDLNSLLKN</sequence>
<accession>A0A8J1UAI6</accession>
<dbReference type="Proteomes" id="UP000749559">
    <property type="component" value="Unassembled WGS sequence"/>
</dbReference>
<dbReference type="EMBL" id="CAIIXF020000004">
    <property type="protein sequence ID" value="CAH1780629.1"/>
    <property type="molecule type" value="Genomic_DNA"/>
</dbReference>
<name>A0A8J1UAI6_OWEFU</name>
<evidence type="ECO:0000313" key="3">
    <source>
        <dbReference type="EMBL" id="CAH1780629.1"/>
    </source>
</evidence>
<feature type="compositionally biased region" description="Polar residues" evidence="2">
    <location>
        <begin position="118"/>
        <end position="139"/>
    </location>
</feature>
<protein>
    <submittedName>
        <fullName evidence="3">Uncharacterized protein</fullName>
    </submittedName>
</protein>
<evidence type="ECO:0000256" key="2">
    <source>
        <dbReference type="SAM" id="MobiDB-lite"/>
    </source>
</evidence>
<gene>
    <name evidence="3" type="ORF">OFUS_LOCUS7295</name>
</gene>